<evidence type="ECO:0000313" key="3">
    <source>
        <dbReference type="Proteomes" id="UP000252519"/>
    </source>
</evidence>
<keyword evidence="3" id="KW-1185">Reference proteome</keyword>
<proteinExistence type="predicted"/>
<name>A0A368GY97_ANCCA</name>
<gene>
    <name evidence="2" type="ORF">ANCCAN_04592</name>
</gene>
<reference evidence="2 3" key="1">
    <citation type="submission" date="2014-10" db="EMBL/GenBank/DDBJ databases">
        <title>Draft genome of the hookworm Ancylostoma caninum.</title>
        <authorList>
            <person name="Mitreva M."/>
        </authorList>
    </citation>
    <scope>NUCLEOTIDE SEQUENCE [LARGE SCALE GENOMIC DNA]</scope>
    <source>
        <strain evidence="2 3">Baltimore</strain>
    </source>
</reference>
<evidence type="ECO:0000313" key="2">
    <source>
        <dbReference type="EMBL" id="RCN49341.1"/>
    </source>
</evidence>
<dbReference type="Proteomes" id="UP000252519">
    <property type="component" value="Unassembled WGS sequence"/>
</dbReference>
<organism evidence="2 3">
    <name type="scientific">Ancylostoma caninum</name>
    <name type="common">Dog hookworm</name>
    <dbReference type="NCBI Taxonomy" id="29170"/>
    <lineage>
        <taxon>Eukaryota</taxon>
        <taxon>Metazoa</taxon>
        <taxon>Ecdysozoa</taxon>
        <taxon>Nematoda</taxon>
        <taxon>Chromadorea</taxon>
        <taxon>Rhabditida</taxon>
        <taxon>Rhabditina</taxon>
        <taxon>Rhabditomorpha</taxon>
        <taxon>Strongyloidea</taxon>
        <taxon>Ancylostomatidae</taxon>
        <taxon>Ancylostomatinae</taxon>
        <taxon>Ancylostoma</taxon>
    </lineage>
</organism>
<sequence length="214" mass="23781">MSTAAATTTGTLLPTTSTQTPTTTADLLKDSVHCLFVADLYSYGHNEKLYEQEKRFIREVSSLFFQRTDVSTAGIAAYGYVPELPINLDPALNKMAISHRGFAKNVQIDTELRSDRLHSITSDALCALKKFKDLKGRANCLVFFSADKSIASPQKINSKYLKLGHEWERVVAVGFNDTDLSNLVESPQGTSLMVPHHYEEKHVRLVVDDILAAF</sequence>
<evidence type="ECO:0000256" key="1">
    <source>
        <dbReference type="SAM" id="MobiDB-lite"/>
    </source>
</evidence>
<comment type="caution">
    <text evidence="2">The sequence shown here is derived from an EMBL/GenBank/DDBJ whole genome shotgun (WGS) entry which is preliminary data.</text>
</comment>
<dbReference type="EMBL" id="JOJR01000035">
    <property type="protein sequence ID" value="RCN49341.1"/>
    <property type="molecule type" value="Genomic_DNA"/>
</dbReference>
<dbReference type="AlphaFoldDB" id="A0A368GY97"/>
<protein>
    <recommendedName>
        <fullName evidence="4">VWFA domain-containing protein</fullName>
    </recommendedName>
</protein>
<dbReference type="STRING" id="29170.A0A368GY97"/>
<feature type="region of interest" description="Disordered" evidence="1">
    <location>
        <begin position="1"/>
        <end position="21"/>
    </location>
</feature>
<accession>A0A368GY97</accession>
<dbReference type="OrthoDB" id="5839736at2759"/>
<evidence type="ECO:0008006" key="4">
    <source>
        <dbReference type="Google" id="ProtNLM"/>
    </source>
</evidence>